<dbReference type="PIRSF" id="PIRSF010372">
    <property type="entry name" value="PaiB"/>
    <property type="match status" value="1"/>
</dbReference>
<dbReference type="Pfam" id="PF04299">
    <property type="entry name" value="FMN_bind_2"/>
    <property type="match status" value="1"/>
</dbReference>
<feature type="region of interest" description="Disordered" evidence="1">
    <location>
        <begin position="168"/>
        <end position="189"/>
    </location>
</feature>
<dbReference type="PANTHER" id="PTHR35802">
    <property type="entry name" value="PROTEASE SYNTHASE AND SPORULATION PROTEIN PAI 2"/>
    <property type="match status" value="1"/>
</dbReference>
<dbReference type="PANTHER" id="PTHR35802:SF1">
    <property type="entry name" value="PROTEASE SYNTHASE AND SPORULATION PROTEIN PAI 2"/>
    <property type="match status" value="1"/>
</dbReference>
<accession>A0AAU7JSS3</accession>
<organism evidence="2">
    <name type="scientific">Pedococcus sp. KACC 23699</name>
    <dbReference type="NCBI Taxonomy" id="3149228"/>
    <lineage>
        <taxon>Bacteria</taxon>
        <taxon>Bacillati</taxon>
        <taxon>Actinomycetota</taxon>
        <taxon>Actinomycetes</taxon>
        <taxon>Micrococcales</taxon>
        <taxon>Intrasporangiaceae</taxon>
        <taxon>Pedococcus</taxon>
    </lineage>
</organism>
<dbReference type="InterPro" id="IPR007396">
    <property type="entry name" value="TR_PAI2-type"/>
</dbReference>
<dbReference type="AlphaFoldDB" id="A0AAU7JSS3"/>
<name>A0AAU7JSS3_9MICO</name>
<gene>
    <name evidence="2" type="ORF">ABEG17_17525</name>
</gene>
<sequence length="213" mass="23263">MYAPAFNRVEDEEVARQMVAHVGAGELVTVGPDGYPVATLLPVLWSGDRVRAHLARANPHWRSIAADSPSLLVVTGPQAYVSPSWYASKAEHGRVVPTWNYTTVHLTGRVRVHDDVDWLRDLVTALTQSHEHGREHPWSVTDAPEAYVEGQLRGIVGVEIAVERVEAKAKLSQNRSDEDRSGVVEGLRGEASPDAAVVADLMAPDLRSPDLRG</sequence>
<proteinExistence type="predicted"/>
<dbReference type="Gene3D" id="2.30.110.10">
    <property type="entry name" value="Electron Transport, Fmn-binding Protein, Chain A"/>
    <property type="match status" value="1"/>
</dbReference>
<reference evidence="2" key="1">
    <citation type="submission" date="2024-05" db="EMBL/GenBank/DDBJ databases">
        <authorList>
            <person name="Kim S."/>
            <person name="Heo J."/>
            <person name="Choi H."/>
            <person name="Choi Y."/>
            <person name="Kwon S.-W."/>
            <person name="Kim Y."/>
        </authorList>
    </citation>
    <scope>NUCLEOTIDE SEQUENCE</scope>
    <source>
        <strain evidence="2">KACC 23699</strain>
    </source>
</reference>
<feature type="region of interest" description="Disordered" evidence="1">
    <location>
        <begin position="194"/>
        <end position="213"/>
    </location>
</feature>
<feature type="compositionally biased region" description="Basic and acidic residues" evidence="1">
    <location>
        <begin position="168"/>
        <end position="182"/>
    </location>
</feature>
<evidence type="ECO:0000256" key="1">
    <source>
        <dbReference type="SAM" id="MobiDB-lite"/>
    </source>
</evidence>
<protein>
    <submittedName>
        <fullName evidence="2">FMN-binding negative transcriptional regulator</fullName>
    </submittedName>
</protein>
<dbReference type="SUPFAM" id="SSF50475">
    <property type="entry name" value="FMN-binding split barrel"/>
    <property type="match status" value="1"/>
</dbReference>
<evidence type="ECO:0000313" key="2">
    <source>
        <dbReference type="EMBL" id="XBO43343.1"/>
    </source>
</evidence>
<dbReference type="InterPro" id="IPR012349">
    <property type="entry name" value="Split_barrel_FMN-bd"/>
</dbReference>
<dbReference type="RefSeq" id="WP_406830775.1">
    <property type="nucleotide sequence ID" value="NZ_CP157483.1"/>
</dbReference>
<dbReference type="EMBL" id="CP157483">
    <property type="protein sequence ID" value="XBO43343.1"/>
    <property type="molecule type" value="Genomic_DNA"/>
</dbReference>